<dbReference type="Proteomes" id="UP000660380">
    <property type="component" value="Unassembled WGS sequence"/>
</dbReference>
<dbReference type="RefSeq" id="WP_063628663.1">
    <property type="nucleotide sequence ID" value="NZ_JACJTA010000006.1"/>
</dbReference>
<evidence type="ECO:0008006" key="4">
    <source>
        <dbReference type="Google" id="ProtNLM"/>
    </source>
</evidence>
<evidence type="ECO:0000313" key="3">
    <source>
        <dbReference type="Proteomes" id="UP000660380"/>
    </source>
</evidence>
<keyword evidence="1" id="KW-0812">Transmembrane</keyword>
<keyword evidence="3" id="KW-1185">Reference proteome</keyword>
<keyword evidence="1" id="KW-0472">Membrane</keyword>
<protein>
    <recommendedName>
        <fullName evidence="4">DUF559 domain-containing protein</fullName>
    </recommendedName>
</protein>
<evidence type="ECO:0000256" key="1">
    <source>
        <dbReference type="SAM" id="Phobius"/>
    </source>
</evidence>
<proteinExistence type="predicted"/>
<feature type="transmembrane region" description="Helical" evidence="1">
    <location>
        <begin position="78"/>
        <end position="98"/>
    </location>
</feature>
<reference evidence="2 3" key="1">
    <citation type="journal article" date="2020" name="ISME J.">
        <title>Comparative genomics reveals insights into cyanobacterial evolution and habitat adaptation.</title>
        <authorList>
            <person name="Chen M.Y."/>
            <person name="Teng W.K."/>
            <person name="Zhao L."/>
            <person name="Hu C.X."/>
            <person name="Zhou Y.K."/>
            <person name="Han B.P."/>
            <person name="Song L.R."/>
            <person name="Shu W.S."/>
        </authorList>
    </citation>
    <scope>NUCLEOTIDE SEQUENCE [LARGE SCALE GENOMIC DNA]</scope>
    <source>
        <strain evidence="2 3">FACHB-248</strain>
    </source>
</reference>
<sequence length="340" mass="39084">MSNGLYPVVLYPMLVNSFCVENPLPIQDSGATPELIPPVPSRSPQFYERAYIWVLQGWLISVGVLVVTQWLFGLSLVAFSLALGCSAISGIAIWYYLLKCDSRAKTRYKQRLSEYENRYDHRLKMATGTQKNSLLLQTRQKKLKALLNGRIQLPCNSSNAQQGVSEQQFFRYLLRYFPTVCQGMEFQIPDSSFRYSADFILYHQQSGLGVDIEVDEPYEGRTGEPHHCVDQGKDSRRNQFFIDNNWIVIRFSEKQVVQHPDSCCKVIASAIAKITGDYSCLVSLQDVPALPFDKQWTIKEAKRMAKTNYRQSYLPGISFPKRSFSVNIKQQKSRIYRKIR</sequence>
<feature type="transmembrane region" description="Helical" evidence="1">
    <location>
        <begin position="50"/>
        <end position="72"/>
    </location>
</feature>
<comment type="caution">
    <text evidence="2">The sequence shown here is derived from an EMBL/GenBank/DDBJ whole genome shotgun (WGS) entry which is preliminary data.</text>
</comment>
<evidence type="ECO:0000313" key="2">
    <source>
        <dbReference type="EMBL" id="MBD2603836.1"/>
    </source>
</evidence>
<dbReference type="EMBL" id="JACJTA010000006">
    <property type="protein sequence ID" value="MBD2603836.1"/>
    <property type="molecule type" value="Genomic_DNA"/>
</dbReference>
<gene>
    <name evidence="2" type="ORF">H6G81_04630</name>
</gene>
<accession>A0ABR8GKD0</accession>
<organism evidence="2 3">
    <name type="scientific">Scytonema hofmannii FACHB-248</name>
    <dbReference type="NCBI Taxonomy" id="1842502"/>
    <lineage>
        <taxon>Bacteria</taxon>
        <taxon>Bacillati</taxon>
        <taxon>Cyanobacteriota</taxon>
        <taxon>Cyanophyceae</taxon>
        <taxon>Nostocales</taxon>
        <taxon>Scytonemataceae</taxon>
        <taxon>Scytonema</taxon>
    </lineage>
</organism>
<keyword evidence="1" id="KW-1133">Transmembrane helix</keyword>
<name>A0ABR8GKD0_9CYAN</name>